<feature type="region of interest" description="Disordered" evidence="1">
    <location>
        <begin position="1"/>
        <end position="30"/>
    </location>
</feature>
<evidence type="ECO:0000313" key="3">
    <source>
        <dbReference type="EMBL" id="KAF8667795.1"/>
    </source>
</evidence>
<evidence type="ECO:0000259" key="2">
    <source>
        <dbReference type="Pfam" id="PF00294"/>
    </source>
</evidence>
<dbReference type="Gramene" id="Dexi9A01G0046230.1">
    <property type="protein sequence ID" value="Dexi9A01G0046230.1:cds"/>
    <property type="gene ID" value="Dexi9A01G0046230"/>
</dbReference>
<comment type="caution">
    <text evidence="3">The sequence shown here is derived from an EMBL/GenBank/DDBJ whole genome shotgun (WGS) entry which is preliminary data.</text>
</comment>
<dbReference type="InterPro" id="IPR011611">
    <property type="entry name" value="PfkB_dom"/>
</dbReference>
<dbReference type="Proteomes" id="UP000636709">
    <property type="component" value="Unassembled WGS sequence"/>
</dbReference>
<evidence type="ECO:0000256" key="1">
    <source>
        <dbReference type="SAM" id="MobiDB-lite"/>
    </source>
</evidence>
<gene>
    <name evidence="3" type="ORF">HU200_052606</name>
</gene>
<proteinExistence type="predicted"/>
<dbReference type="PANTHER" id="PTHR47826">
    <property type="entry name" value="OS03G0164700 PROTEIN"/>
    <property type="match status" value="1"/>
</dbReference>
<name>A0A835AKZ2_9POAL</name>
<dbReference type="SUPFAM" id="SSF53613">
    <property type="entry name" value="Ribokinase-like"/>
    <property type="match status" value="1"/>
</dbReference>
<dbReference type="Gene3D" id="3.40.1190.20">
    <property type="match status" value="2"/>
</dbReference>
<sequence>MALQTLNPHRHPAAASPAPAPAPRLGHTPQPFLHLPPSRRRLAGCAARPRAVAAAVTGPVNEARGRGQPPRGAGDGEKVTDLATLGNLCVDVVLSVPQLPPAPRDEREAYMERLAASPPDQKFWEAGGNCNLAFAAARLGLRCSTLGHVGEEIYGKFLLDVLQAEGISVVGMLENTDATACRRAYETLLCWVLVDPFQKHGFCRLEPTVSSPFFWKILFDIFLLCLSGFMLADLFYFTGITCLVIYQCCFLCNVSRADFSEEPAFSWIRKLPADIRTAIHHSKILFCNGYAFDEFFPDVIASSIDCAIDAGTAVFFDPGPRGKSLLNGTLDEQRALEHALRLSDVLLLTSDEAESLTNIKNSIEAGQELLKRGIRTKQVVIKMGSKGSIMITKNAVSCAPSFKIKVVDTVGCGDSFTAAIAFGFLHDLPAVNTLTLANAVGAATATGCGAGRNVAHLDKVLQLLREADLNEEETAWDELIEGSSRCPEVTILSRTSVNGFSEHLVHAPVCDVVVDILPMFEAMSERSTVQA</sequence>
<evidence type="ECO:0000313" key="4">
    <source>
        <dbReference type="Proteomes" id="UP000636709"/>
    </source>
</evidence>
<dbReference type="AlphaFoldDB" id="A0A835AKZ2"/>
<protein>
    <recommendedName>
        <fullName evidence="2">Carbohydrate kinase PfkB domain-containing protein</fullName>
    </recommendedName>
</protein>
<dbReference type="OrthoDB" id="415590at2759"/>
<feature type="domain" description="Carbohydrate kinase PfkB" evidence="2">
    <location>
        <begin position="278"/>
        <end position="451"/>
    </location>
</feature>
<accession>A0A835AKZ2</accession>
<dbReference type="Pfam" id="PF00294">
    <property type="entry name" value="PfkB"/>
    <property type="match status" value="2"/>
</dbReference>
<reference evidence="3" key="1">
    <citation type="submission" date="2020-07" db="EMBL/GenBank/DDBJ databases">
        <title>Genome sequence and genetic diversity analysis of an under-domesticated orphan crop, white fonio (Digitaria exilis).</title>
        <authorList>
            <person name="Bennetzen J.L."/>
            <person name="Chen S."/>
            <person name="Ma X."/>
            <person name="Wang X."/>
            <person name="Yssel A.E.J."/>
            <person name="Chaluvadi S.R."/>
            <person name="Johnson M."/>
            <person name="Gangashetty P."/>
            <person name="Hamidou F."/>
            <person name="Sanogo M.D."/>
            <person name="Zwaenepoel A."/>
            <person name="Wallace J."/>
            <person name="Van De Peer Y."/>
            <person name="Van Deynze A."/>
        </authorList>
    </citation>
    <scope>NUCLEOTIDE SEQUENCE</scope>
    <source>
        <tissue evidence="3">Leaves</tissue>
    </source>
</reference>
<keyword evidence="4" id="KW-1185">Reference proteome</keyword>
<dbReference type="PANTHER" id="PTHR47826:SF1">
    <property type="entry name" value="OS03G0164700 PROTEIN"/>
    <property type="match status" value="1"/>
</dbReference>
<organism evidence="3 4">
    <name type="scientific">Digitaria exilis</name>
    <dbReference type="NCBI Taxonomy" id="1010633"/>
    <lineage>
        <taxon>Eukaryota</taxon>
        <taxon>Viridiplantae</taxon>
        <taxon>Streptophyta</taxon>
        <taxon>Embryophyta</taxon>
        <taxon>Tracheophyta</taxon>
        <taxon>Spermatophyta</taxon>
        <taxon>Magnoliopsida</taxon>
        <taxon>Liliopsida</taxon>
        <taxon>Poales</taxon>
        <taxon>Poaceae</taxon>
        <taxon>PACMAD clade</taxon>
        <taxon>Panicoideae</taxon>
        <taxon>Panicodae</taxon>
        <taxon>Paniceae</taxon>
        <taxon>Anthephorinae</taxon>
        <taxon>Digitaria</taxon>
    </lineage>
</organism>
<feature type="domain" description="Carbohydrate kinase PfkB" evidence="2">
    <location>
        <begin position="122"/>
        <end position="180"/>
    </location>
</feature>
<dbReference type="EMBL" id="JACEFO010002295">
    <property type="protein sequence ID" value="KAF8667795.1"/>
    <property type="molecule type" value="Genomic_DNA"/>
</dbReference>
<dbReference type="InterPro" id="IPR029056">
    <property type="entry name" value="Ribokinase-like"/>
</dbReference>